<organism evidence="5 6">
    <name type="scientific">Sphingobium xenophagum</name>
    <dbReference type="NCBI Taxonomy" id="121428"/>
    <lineage>
        <taxon>Bacteria</taxon>
        <taxon>Pseudomonadati</taxon>
        <taxon>Pseudomonadota</taxon>
        <taxon>Alphaproteobacteria</taxon>
        <taxon>Sphingomonadales</taxon>
        <taxon>Sphingomonadaceae</taxon>
        <taxon>Sphingobium</taxon>
    </lineage>
</organism>
<dbReference type="InterPro" id="IPR044946">
    <property type="entry name" value="Restrct_endonuc_typeI_TRD_sf"/>
</dbReference>
<dbReference type="PANTHER" id="PTHR30408">
    <property type="entry name" value="TYPE-1 RESTRICTION ENZYME ECOKI SPECIFICITY PROTEIN"/>
    <property type="match status" value="1"/>
</dbReference>
<proteinExistence type="inferred from homology"/>
<evidence type="ECO:0000259" key="4">
    <source>
        <dbReference type="Pfam" id="PF01420"/>
    </source>
</evidence>
<keyword evidence="2" id="KW-0680">Restriction system</keyword>
<gene>
    <name evidence="5" type="ORF">MBESOW_P1914</name>
</gene>
<dbReference type="Proteomes" id="UP000290975">
    <property type="component" value="Unassembled WGS sequence"/>
</dbReference>
<dbReference type="Gene3D" id="3.90.220.20">
    <property type="entry name" value="DNA methylase specificity domains"/>
    <property type="match status" value="2"/>
</dbReference>
<evidence type="ECO:0000256" key="3">
    <source>
        <dbReference type="ARBA" id="ARBA00023125"/>
    </source>
</evidence>
<keyword evidence="6" id="KW-1185">Reference proteome</keyword>
<feature type="domain" description="Type I restriction modification DNA specificity" evidence="4">
    <location>
        <begin position="195"/>
        <end position="300"/>
    </location>
</feature>
<dbReference type="AlphaFoldDB" id="A0A401J210"/>
<evidence type="ECO:0000313" key="5">
    <source>
        <dbReference type="EMBL" id="GBH30659.1"/>
    </source>
</evidence>
<comment type="caution">
    <text evidence="5">The sequence shown here is derived from an EMBL/GenBank/DDBJ whole genome shotgun (WGS) entry which is preliminary data.</text>
</comment>
<reference evidence="5 6" key="1">
    <citation type="submission" date="2014-12" db="EMBL/GenBank/DDBJ databases">
        <title>Whole genome sequencing of Sphingobium xenophagum OW59.</title>
        <authorList>
            <person name="Ohta Y."/>
            <person name="Nishi S."/>
            <person name="Hatada Y."/>
        </authorList>
    </citation>
    <scope>NUCLEOTIDE SEQUENCE [LARGE SCALE GENOMIC DNA]</scope>
    <source>
        <strain evidence="5 6">OW59</strain>
    </source>
</reference>
<comment type="similarity">
    <text evidence="1">Belongs to the type-I restriction system S methylase family.</text>
</comment>
<evidence type="ECO:0000313" key="6">
    <source>
        <dbReference type="Proteomes" id="UP000290975"/>
    </source>
</evidence>
<keyword evidence="3" id="KW-0238">DNA-binding</keyword>
<dbReference type="Pfam" id="PF01420">
    <property type="entry name" value="Methylase_S"/>
    <property type="match status" value="2"/>
</dbReference>
<dbReference type="GO" id="GO:0003677">
    <property type="term" value="F:DNA binding"/>
    <property type="evidence" value="ECO:0007669"/>
    <property type="project" value="UniProtKB-KW"/>
</dbReference>
<feature type="domain" description="Type I restriction modification DNA specificity" evidence="4">
    <location>
        <begin position="2"/>
        <end position="108"/>
    </location>
</feature>
<dbReference type="InterPro" id="IPR052021">
    <property type="entry name" value="Type-I_RS_S_subunit"/>
</dbReference>
<accession>A0A401J210</accession>
<dbReference type="GO" id="GO:0009307">
    <property type="term" value="P:DNA restriction-modification system"/>
    <property type="evidence" value="ECO:0007669"/>
    <property type="project" value="UniProtKB-KW"/>
</dbReference>
<name>A0A401J210_SPHXE</name>
<dbReference type="InterPro" id="IPR000055">
    <property type="entry name" value="Restrct_endonuc_typeI_TRD"/>
</dbReference>
<dbReference type="PANTHER" id="PTHR30408:SF12">
    <property type="entry name" value="TYPE I RESTRICTION ENZYME MJAVIII SPECIFICITY SUBUNIT"/>
    <property type="match status" value="1"/>
</dbReference>
<evidence type="ECO:0000256" key="1">
    <source>
        <dbReference type="ARBA" id="ARBA00010923"/>
    </source>
</evidence>
<dbReference type="EMBL" id="BBQY01000004">
    <property type="protein sequence ID" value="GBH30659.1"/>
    <property type="molecule type" value="Genomic_DNA"/>
</dbReference>
<protein>
    <submittedName>
        <fullName evidence="5">Type I restriction enzyme, S subunit</fullName>
    </submittedName>
</protein>
<dbReference type="SUPFAM" id="SSF116734">
    <property type="entry name" value="DNA methylase specificity domain"/>
    <property type="match status" value="2"/>
</dbReference>
<evidence type="ECO:0000256" key="2">
    <source>
        <dbReference type="ARBA" id="ARBA00022747"/>
    </source>
</evidence>
<sequence length="330" mass="36520">MIPRGTIIVPTRMAVGKAAIASIDLAINQDLKALFPKSDIDTRYLLHVLLAFSEKLLRFATGATVKGITLDVLRALEVPLPSLPEQRRIAAILDQADALRRLRRQSLARLSDLEAAMFFDTFVSGAKSDWRETNVADLVDKNNGGIRTGPFGSQLLHSEFVDEGIAVLGIDNAVSNSFRWAKQRYITPQKYAELTRYKVHPGDVLITIMGTCGRCAIVPDSVGEAINTKHLCCISLDQDRCLPEFLHAYFLRHPTARHYLKSRSKGAIMDGLNMGIIKELPVILPPLSTQEKFKRSLEALSGPASRGEMALADIESLFTSIQHRAFRGEL</sequence>